<dbReference type="OrthoDB" id="5621159at2"/>
<dbReference type="Pfam" id="PF13531">
    <property type="entry name" value="SBP_bac_11"/>
    <property type="match status" value="1"/>
</dbReference>
<accession>D6Y5X6</accession>
<keyword evidence="3" id="KW-1185">Reference proteome</keyword>
<keyword evidence="1" id="KW-1133">Transmembrane helix</keyword>
<dbReference type="EMBL" id="CP001874">
    <property type="protein sequence ID" value="ADG87472.1"/>
    <property type="molecule type" value="Genomic_DNA"/>
</dbReference>
<name>D6Y5X6_THEBD</name>
<reference evidence="2 3" key="1">
    <citation type="submission" date="2010-01" db="EMBL/GenBank/DDBJ databases">
        <title>The complete genome of Thermobispora bispora DSM 43833.</title>
        <authorList>
            <consortium name="US DOE Joint Genome Institute (JGI-PGF)"/>
            <person name="Lucas S."/>
            <person name="Copeland A."/>
            <person name="Lapidus A."/>
            <person name="Glavina del Rio T."/>
            <person name="Dalin E."/>
            <person name="Tice H."/>
            <person name="Bruce D."/>
            <person name="Goodwin L."/>
            <person name="Pitluck S."/>
            <person name="Kyrpides N."/>
            <person name="Mavromatis K."/>
            <person name="Ivanova N."/>
            <person name="Mikhailova N."/>
            <person name="Chertkov O."/>
            <person name="Brettin T."/>
            <person name="Detter J.C."/>
            <person name="Han C."/>
            <person name="Larimer F."/>
            <person name="Land M."/>
            <person name="Hauser L."/>
            <person name="Markowitz V."/>
            <person name="Cheng J.-F."/>
            <person name="Hugenholtz P."/>
            <person name="Woyke T."/>
            <person name="Wu D."/>
            <person name="Jando M."/>
            <person name="Schneider S."/>
            <person name="Klenk H.-P."/>
            <person name="Eisen J.A."/>
        </authorList>
    </citation>
    <scope>NUCLEOTIDE SEQUENCE [LARGE SCALE GENOMIC DNA]</scope>
    <source>
        <strain evidence="3">ATCC 19993 / DSM 43833 / CBS 139.67 / JCM 10125 / KCTC 9307 / NBRC 14880 / R51</strain>
    </source>
</reference>
<gene>
    <name evidence="2" type="ordered locus">Tbis_0747</name>
</gene>
<dbReference type="HOGENOM" id="CLU_018489_1_0_11"/>
<dbReference type="eggNOG" id="COG2304">
    <property type="taxonomic scope" value="Bacteria"/>
</dbReference>
<sequence length="587" mass="63286">MPSGRHRASSPVERLLRRFRWRVSRRAAVAALTVPVVIAGGAVLYVRGTGGACSPRDPLIVRVAAAVDIAPPVMEAADRFNATDTGVDGRCVKVQVVEQPPAPVLRTLIGDRVGVLPERPDGWITDSSVWVRLARKQGARNLGADETVVATSPLVFATRRSLAERFAAGKTEMSWDMVFPATARGRLRPTESEPDVVRVPDPSVSGAGIATVAAARDLVGTGSEANKALTAFVRMAQAGAMPDYRTMLEAVYARGFWSRPVVIVPEQSVWAHNRGPVTEPVVALQPKEGTIHLDYPYVVTSDDPAKAKGAELFARWLRSAPVQDLLRRAGFRSADGSQAPFEPGGEIPTRAPKVLPSITPQLIDEALEAWGKLAPPSRILVLADVSEEGARPIGPDGQTRLGVAVKAAKLGLELFPNETHMGLWEFARGIAKGKDHRELISVGSISEPAHGQEIRRTEMLRVADSVRPLAGKSASLYDTILAGFRSLSAGYEPMMSNALLVLTYGQDDGRGISRQELAEALRKEWNPDRPVQIVVVMFGAGRDRAALEEAAAITNGEVYVARQPGEIIDVFLSAIARRLCHPTCPRQ</sequence>
<dbReference type="SUPFAM" id="SSF53850">
    <property type="entry name" value="Periplasmic binding protein-like II"/>
    <property type="match status" value="1"/>
</dbReference>
<organism evidence="2 3">
    <name type="scientific">Thermobispora bispora (strain ATCC 19993 / DSM 43833 / CBS 139.67 / JCM 10125 / KCTC 9307 / NBRC 14880 / R51)</name>
    <dbReference type="NCBI Taxonomy" id="469371"/>
    <lineage>
        <taxon>Bacteria</taxon>
        <taxon>Bacillati</taxon>
        <taxon>Actinomycetota</taxon>
        <taxon>Actinomycetes</taxon>
        <taxon>Streptosporangiales</taxon>
        <taxon>Streptosporangiaceae</taxon>
        <taxon>Thermobispora</taxon>
    </lineage>
</organism>
<dbReference type="KEGG" id="tbi:Tbis_0747"/>
<dbReference type="InterPro" id="IPR036465">
    <property type="entry name" value="vWFA_dom_sf"/>
</dbReference>
<dbReference type="RefSeq" id="WP_013131005.1">
    <property type="nucleotide sequence ID" value="NC_014165.1"/>
</dbReference>
<evidence type="ECO:0008006" key="4">
    <source>
        <dbReference type="Google" id="ProtNLM"/>
    </source>
</evidence>
<evidence type="ECO:0000313" key="3">
    <source>
        <dbReference type="Proteomes" id="UP000006640"/>
    </source>
</evidence>
<proteinExistence type="predicted"/>
<protein>
    <recommendedName>
        <fullName evidence="4">von Willebrand factor type A</fullName>
    </recommendedName>
</protein>
<dbReference type="STRING" id="469371.Tbis_0747"/>
<evidence type="ECO:0000256" key="1">
    <source>
        <dbReference type="SAM" id="Phobius"/>
    </source>
</evidence>
<evidence type="ECO:0000313" key="2">
    <source>
        <dbReference type="EMBL" id="ADG87472.1"/>
    </source>
</evidence>
<keyword evidence="1" id="KW-0812">Transmembrane</keyword>
<dbReference type="SUPFAM" id="SSF53300">
    <property type="entry name" value="vWA-like"/>
    <property type="match status" value="1"/>
</dbReference>
<keyword evidence="1" id="KW-0472">Membrane</keyword>
<dbReference type="AlphaFoldDB" id="D6Y5X6"/>
<dbReference type="Proteomes" id="UP000006640">
    <property type="component" value="Chromosome"/>
</dbReference>
<feature type="transmembrane region" description="Helical" evidence="1">
    <location>
        <begin position="27"/>
        <end position="46"/>
    </location>
</feature>
<dbReference type="Gene3D" id="3.40.50.410">
    <property type="entry name" value="von Willebrand factor, type A domain"/>
    <property type="match status" value="1"/>
</dbReference>